<evidence type="ECO:0000256" key="2">
    <source>
        <dbReference type="SAM" id="SignalP"/>
    </source>
</evidence>
<feature type="signal peptide" evidence="2">
    <location>
        <begin position="1"/>
        <end position="37"/>
    </location>
</feature>
<keyword evidence="2" id="KW-0732">Signal</keyword>
<keyword evidence="4" id="KW-1185">Reference proteome</keyword>
<dbReference type="EMBL" id="JBDLNV010000003">
    <property type="protein sequence ID" value="MFM1723517.1"/>
    <property type="molecule type" value="Genomic_DNA"/>
</dbReference>
<evidence type="ECO:0000313" key="4">
    <source>
        <dbReference type="Proteomes" id="UP001629745"/>
    </source>
</evidence>
<protein>
    <submittedName>
        <fullName evidence="3">Uncharacterized protein</fullName>
    </submittedName>
</protein>
<dbReference type="RefSeq" id="WP_420164088.1">
    <property type="nucleotide sequence ID" value="NZ_JBDLNV010000003.1"/>
</dbReference>
<dbReference type="Proteomes" id="UP001629745">
    <property type="component" value="Unassembled WGS sequence"/>
</dbReference>
<feature type="region of interest" description="Disordered" evidence="1">
    <location>
        <begin position="48"/>
        <end position="67"/>
    </location>
</feature>
<accession>A0ABW9FD82</accession>
<proteinExistence type="predicted"/>
<name>A0ABW9FD82_9NOCA</name>
<reference evidence="3 4" key="1">
    <citation type="submission" date="2023-11" db="EMBL/GenBank/DDBJ databases">
        <authorList>
            <person name="Val-Calvo J."/>
            <person name="Scortti M."/>
            <person name="Vazquez-Boland J."/>
        </authorList>
    </citation>
    <scope>NUCLEOTIDE SEQUENCE [LARGE SCALE GENOMIC DNA]</scope>
    <source>
        <strain evidence="3 4">PAM 2766</strain>
    </source>
</reference>
<evidence type="ECO:0000313" key="3">
    <source>
        <dbReference type="EMBL" id="MFM1723517.1"/>
    </source>
</evidence>
<feature type="chain" id="PRO_5045263312" evidence="2">
    <location>
        <begin position="38"/>
        <end position="80"/>
    </location>
</feature>
<evidence type="ECO:0000256" key="1">
    <source>
        <dbReference type="SAM" id="MobiDB-lite"/>
    </source>
</evidence>
<organism evidence="3 4">
    <name type="scientific">Rhodococcus parequi</name>
    <dbReference type="NCBI Taxonomy" id="3137122"/>
    <lineage>
        <taxon>Bacteria</taxon>
        <taxon>Bacillati</taxon>
        <taxon>Actinomycetota</taxon>
        <taxon>Actinomycetes</taxon>
        <taxon>Mycobacteriales</taxon>
        <taxon>Nocardiaceae</taxon>
        <taxon>Rhodococcus</taxon>
    </lineage>
</organism>
<gene>
    <name evidence="3" type="ORF">ABEU20_002087</name>
</gene>
<comment type="caution">
    <text evidence="3">The sequence shown here is derived from an EMBL/GenBank/DDBJ whole genome shotgun (WGS) entry which is preliminary data.</text>
</comment>
<sequence length="80" mass="8406">MTQEHVSPATPGRRTLAKVLVAAVFPIATLGIPTATAAAEPVAAPSDHPVATAAAQTGPDRTAPCRRWQNPNAYGHWHCR</sequence>